<evidence type="ECO:0000313" key="2">
    <source>
        <dbReference type="Proteomes" id="UP000789739"/>
    </source>
</evidence>
<accession>A0A9N9E5C4</accession>
<reference evidence="1" key="1">
    <citation type="submission" date="2021-06" db="EMBL/GenBank/DDBJ databases">
        <authorList>
            <person name="Kallberg Y."/>
            <person name="Tangrot J."/>
            <person name="Rosling A."/>
        </authorList>
    </citation>
    <scope>NUCLEOTIDE SEQUENCE</scope>
    <source>
        <strain evidence="1">BR232B</strain>
    </source>
</reference>
<feature type="non-terminal residue" evidence="1">
    <location>
        <position position="1"/>
    </location>
</feature>
<dbReference type="Proteomes" id="UP000789739">
    <property type="component" value="Unassembled WGS sequence"/>
</dbReference>
<feature type="non-terminal residue" evidence="1">
    <location>
        <position position="87"/>
    </location>
</feature>
<dbReference type="AlphaFoldDB" id="A0A9N9E5C4"/>
<proteinExistence type="predicted"/>
<evidence type="ECO:0000313" key="1">
    <source>
        <dbReference type="EMBL" id="CAG8661402.1"/>
    </source>
</evidence>
<gene>
    <name evidence="1" type="ORF">PBRASI_LOCUS10803</name>
</gene>
<name>A0A9N9E5C4_9GLOM</name>
<dbReference type="EMBL" id="CAJVPI010003717">
    <property type="protein sequence ID" value="CAG8661402.1"/>
    <property type="molecule type" value="Genomic_DNA"/>
</dbReference>
<sequence length="87" mass="10456">KEKSQNRLKTVTLAQEKKVANESNVQFCWYEIFRQYNKDELATSAVHSTLQRDRQESLVREKVTRRLESIDDDRTYKRHRSQSPNIE</sequence>
<comment type="caution">
    <text evidence="1">The sequence shown here is derived from an EMBL/GenBank/DDBJ whole genome shotgun (WGS) entry which is preliminary data.</text>
</comment>
<organism evidence="1 2">
    <name type="scientific">Paraglomus brasilianum</name>
    <dbReference type="NCBI Taxonomy" id="144538"/>
    <lineage>
        <taxon>Eukaryota</taxon>
        <taxon>Fungi</taxon>
        <taxon>Fungi incertae sedis</taxon>
        <taxon>Mucoromycota</taxon>
        <taxon>Glomeromycotina</taxon>
        <taxon>Glomeromycetes</taxon>
        <taxon>Paraglomerales</taxon>
        <taxon>Paraglomeraceae</taxon>
        <taxon>Paraglomus</taxon>
    </lineage>
</organism>
<protein>
    <submittedName>
        <fullName evidence="1">6983_t:CDS:1</fullName>
    </submittedName>
</protein>
<keyword evidence="2" id="KW-1185">Reference proteome</keyword>
<dbReference type="OrthoDB" id="2439894at2759"/>